<proteinExistence type="predicted"/>
<sequence>MAIHTGEQGPGCHLAIADLPIELGRLRKGEAYWIAFAREADSAAMIMQVLRGADPDARAAMICSADPTGLLAALPDDQGPADLRTYRLSGEPQRALRALTKDLDRSLRPRDRVIIMRLSIDYFSAVDGQLEALLERWRAWLQGNGCVLLVMTYGEQAMKAVRGLLRLSNVLSGLATLQPSGSGYAYTVLHWRNSLDAVGLTELQLAWSPQGYAVSQQRAPSPAAGNDRARFLFERVVLEGAPIFMADDWHVFDSAAELADQAGRATAATVVFGLKSGADLPALARALHVLRKQRGPALKLVVREMARTLRYQDEQLLLSCGATLIVPADTPLPRFLSLLESVQGKLYARELAEDPEALIERSRATRLRGIIGADLFLDYLGHMLEQREAASATGVLVALVPVPGLTPALAMGQLQLRRFGDVACELGGMVYLFLFGCHPNLVEVALGNVFGLPYGEIFSDHAAYVTVDQLDAERWHMVRLLAARETRAPALDADAAASAEASEPTTKDLPAAMEGGGRKPRLMALPLDEWSS</sequence>
<dbReference type="EMBL" id="JACCEM010000001">
    <property type="protein sequence ID" value="NYT47984.1"/>
    <property type="molecule type" value="Genomic_DNA"/>
</dbReference>
<dbReference type="Pfam" id="PF10995">
    <property type="entry name" value="CBP_BcsE"/>
    <property type="match status" value="1"/>
</dbReference>
<keyword evidence="3" id="KW-1185">Reference proteome</keyword>
<protein>
    <recommendedName>
        <fullName evidence="4">Cellulose biosynthesis protein BcsE</fullName>
    </recommendedName>
</protein>
<evidence type="ECO:0000256" key="1">
    <source>
        <dbReference type="SAM" id="MobiDB-lite"/>
    </source>
</evidence>
<comment type="caution">
    <text evidence="2">The sequence shown here is derived from an EMBL/GenBank/DDBJ whole genome shotgun (WGS) entry which is preliminary data.</text>
</comment>
<dbReference type="AlphaFoldDB" id="A0A853FQB3"/>
<organism evidence="2 3">
    <name type="scientific">Parapusillimonas granuli</name>
    <dbReference type="NCBI Taxonomy" id="380911"/>
    <lineage>
        <taxon>Bacteria</taxon>
        <taxon>Pseudomonadati</taxon>
        <taxon>Pseudomonadota</taxon>
        <taxon>Betaproteobacteria</taxon>
        <taxon>Burkholderiales</taxon>
        <taxon>Alcaligenaceae</taxon>
        <taxon>Parapusillimonas</taxon>
    </lineage>
</organism>
<feature type="compositionally biased region" description="Low complexity" evidence="1">
    <location>
        <begin position="493"/>
        <end position="504"/>
    </location>
</feature>
<name>A0A853FQB3_9BURK</name>
<feature type="region of interest" description="Disordered" evidence="1">
    <location>
        <begin position="493"/>
        <end position="532"/>
    </location>
</feature>
<dbReference type="Proteomes" id="UP000559809">
    <property type="component" value="Unassembled WGS sequence"/>
</dbReference>
<dbReference type="RefSeq" id="WP_180153175.1">
    <property type="nucleotide sequence ID" value="NZ_JACCEM010000001.1"/>
</dbReference>
<reference evidence="2 3" key="1">
    <citation type="submission" date="2020-07" db="EMBL/GenBank/DDBJ databases">
        <title>Taxonomic revisions and descriptions of new bacterial species based on genomic comparisons in the high-G+C-content subgroup of the family Alcaligenaceae.</title>
        <authorList>
            <person name="Szabo A."/>
            <person name="Felfoldi T."/>
        </authorList>
    </citation>
    <scope>NUCLEOTIDE SEQUENCE [LARGE SCALE GENOMIC DNA]</scope>
    <source>
        <strain evidence="2 3">LMG 24012</strain>
    </source>
</reference>
<dbReference type="GO" id="GO:0035438">
    <property type="term" value="F:cyclic-di-GMP binding"/>
    <property type="evidence" value="ECO:0007669"/>
    <property type="project" value="InterPro"/>
</dbReference>
<evidence type="ECO:0000313" key="3">
    <source>
        <dbReference type="Proteomes" id="UP000559809"/>
    </source>
</evidence>
<gene>
    <name evidence="2" type="ORF">H0A72_01530</name>
</gene>
<evidence type="ECO:0008006" key="4">
    <source>
        <dbReference type="Google" id="ProtNLM"/>
    </source>
</evidence>
<accession>A0A853FQB3</accession>
<evidence type="ECO:0000313" key="2">
    <source>
        <dbReference type="EMBL" id="NYT47984.1"/>
    </source>
</evidence>
<dbReference type="InterPro" id="IPR017745">
    <property type="entry name" value="BcsE"/>
</dbReference>